<feature type="compositionally biased region" description="Basic and acidic residues" evidence="1">
    <location>
        <begin position="92"/>
        <end position="119"/>
    </location>
</feature>
<gene>
    <name evidence="2" type="primary">glgB_10</name>
    <name evidence="2" type="ORF">g.51126</name>
</gene>
<dbReference type="AlphaFoldDB" id="A0A1D1XZN5"/>
<feature type="region of interest" description="Disordered" evidence="1">
    <location>
        <begin position="84"/>
        <end position="119"/>
    </location>
</feature>
<protein>
    <submittedName>
        <fullName evidence="2">1,4-alpha-glucan branching enzyme GlgB</fullName>
    </submittedName>
</protein>
<evidence type="ECO:0000256" key="1">
    <source>
        <dbReference type="SAM" id="MobiDB-lite"/>
    </source>
</evidence>
<reference evidence="2" key="1">
    <citation type="submission" date="2015-07" db="EMBL/GenBank/DDBJ databases">
        <title>Transcriptome Assembly of Anthurium amnicola.</title>
        <authorList>
            <person name="Suzuki J."/>
        </authorList>
    </citation>
    <scope>NUCLEOTIDE SEQUENCE</scope>
</reference>
<feature type="non-terminal residue" evidence="2">
    <location>
        <position position="1"/>
    </location>
</feature>
<name>A0A1D1XZN5_9ARAE</name>
<sequence length="231" mass="25783">SKIFYQTQPRQCNWSDRGAAAAADAVEHHRSEVGSSGSSSTRSAVGQREELASGAGISGYGAMDAQHMKSDNFNFSPFRKSFDEVGMGEASPRARESTARTCEDHEEQERHHHAVQEQQHRQAVATAAFHVSRPSHPISTILPQAPLHQTSLVLEDPYNVSRMLLHNDKFQQQQHHKLVERSTSGLEELIMGCSPTDMKGETSIPSSQETEWLKYSYWPDPDNPDHQDPHG</sequence>
<feature type="region of interest" description="Disordered" evidence="1">
    <location>
        <begin position="1"/>
        <end position="48"/>
    </location>
</feature>
<evidence type="ECO:0000313" key="2">
    <source>
        <dbReference type="EMBL" id="JAT47859.1"/>
    </source>
</evidence>
<organism evidence="2">
    <name type="scientific">Anthurium amnicola</name>
    <dbReference type="NCBI Taxonomy" id="1678845"/>
    <lineage>
        <taxon>Eukaryota</taxon>
        <taxon>Viridiplantae</taxon>
        <taxon>Streptophyta</taxon>
        <taxon>Embryophyta</taxon>
        <taxon>Tracheophyta</taxon>
        <taxon>Spermatophyta</taxon>
        <taxon>Magnoliopsida</taxon>
        <taxon>Liliopsida</taxon>
        <taxon>Araceae</taxon>
        <taxon>Pothoideae</taxon>
        <taxon>Potheae</taxon>
        <taxon>Anthurium</taxon>
    </lineage>
</organism>
<dbReference type="EMBL" id="GDJX01020077">
    <property type="protein sequence ID" value="JAT47859.1"/>
    <property type="molecule type" value="Transcribed_RNA"/>
</dbReference>
<accession>A0A1D1XZN5</accession>
<proteinExistence type="predicted"/>
<feature type="compositionally biased region" description="Low complexity" evidence="1">
    <location>
        <begin position="33"/>
        <end position="43"/>
    </location>
</feature>
<feature type="compositionally biased region" description="Polar residues" evidence="1">
    <location>
        <begin position="1"/>
        <end position="14"/>
    </location>
</feature>